<keyword evidence="1 2" id="KW-0238">DNA-binding</keyword>
<dbReference type="InterPro" id="IPR011344">
    <property type="entry name" value="ssDNA-bd"/>
</dbReference>
<dbReference type="GO" id="GO:0003697">
    <property type="term" value="F:single-stranded DNA binding"/>
    <property type="evidence" value="ECO:0007669"/>
    <property type="project" value="UniProtKB-UniRule"/>
</dbReference>
<comment type="caution">
    <text evidence="5">The sequence shown here is derived from an EMBL/GenBank/DDBJ whole genome shotgun (WGS) entry which is preliminary data.</text>
</comment>
<evidence type="ECO:0000256" key="2">
    <source>
        <dbReference type="HAMAP-Rule" id="MF_00984"/>
    </source>
</evidence>
<dbReference type="EMBL" id="JAAIJQ010000001">
    <property type="protein sequence ID" value="NEV60355.1"/>
    <property type="molecule type" value="Genomic_DNA"/>
</dbReference>
<comment type="subunit">
    <text evidence="2">Homotetramer.</text>
</comment>
<feature type="DNA-binding region" evidence="2">
    <location>
        <begin position="54"/>
        <end position="60"/>
    </location>
</feature>
<dbReference type="PANTHER" id="PTHR10302:SF27">
    <property type="entry name" value="SINGLE-STRANDED DNA-BINDING PROTEIN"/>
    <property type="match status" value="1"/>
</dbReference>
<gene>
    <name evidence="5" type="primary">ssb</name>
    <name evidence="5" type="ORF">G3446_00335</name>
</gene>
<dbReference type="CDD" id="cd04496">
    <property type="entry name" value="SSB_OBF"/>
    <property type="match status" value="1"/>
</dbReference>
<accession>A0A6M0JVZ3</accession>
<dbReference type="RefSeq" id="WP_164450397.1">
    <property type="nucleotide sequence ID" value="NZ_JAAIJQ010000001.1"/>
</dbReference>
<proteinExistence type="inferred from homology"/>
<dbReference type="PROSITE" id="PS50935">
    <property type="entry name" value="SSB"/>
    <property type="match status" value="1"/>
</dbReference>
<protein>
    <recommendedName>
        <fullName evidence="2 3">Single-stranded DNA-binding protein</fullName>
        <shortName evidence="2">SSB</shortName>
    </recommendedName>
</protein>
<evidence type="ECO:0000313" key="5">
    <source>
        <dbReference type="EMBL" id="NEV60355.1"/>
    </source>
</evidence>
<evidence type="ECO:0000256" key="4">
    <source>
        <dbReference type="SAM" id="MobiDB-lite"/>
    </source>
</evidence>
<dbReference type="Pfam" id="PF00436">
    <property type="entry name" value="SSB"/>
    <property type="match status" value="1"/>
</dbReference>
<dbReference type="HAMAP" id="MF_00984">
    <property type="entry name" value="SSB"/>
    <property type="match status" value="1"/>
</dbReference>
<feature type="compositionally biased region" description="Polar residues" evidence="4">
    <location>
        <begin position="120"/>
        <end position="143"/>
    </location>
</feature>
<dbReference type="Gene3D" id="2.40.50.140">
    <property type="entry name" value="Nucleic acid-binding proteins"/>
    <property type="match status" value="1"/>
</dbReference>
<comment type="caution">
    <text evidence="2">Lacks conserved residue(s) required for the propagation of feature annotation.</text>
</comment>
<dbReference type="SUPFAM" id="SSF50249">
    <property type="entry name" value="Nucleic acid-binding proteins"/>
    <property type="match status" value="1"/>
</dbReference>
<dbReference type="InterPro" id="IPR000424">
    <property type="entry name" value="Primosome_PriB/ssb"/>
</dbReference>
<evidence type="ECO:0000256" key="1">
    <source>
        <dbReference type="ARBA" id="ARBA00023125"/>
    </source>
</evidence>
<dbReference type="GO" id="GO:0009295">
    <property type="term" value="C:nucleoid"/>
    <property type="evidence" value="ECO:0007669"/>
    <property type="project" value="TreeGrafter"/>
</dbReference>
<dbReference type="GO" id="GO:0006260">
    <property type="term" value="P:DNA replication"/>
    <property type="evidence" value="ECO:0007669"/>
    <property type="project" value="InterPro"/>
</dbReference>
<keyword evidence="6" id="KW-1185">Reference proteome</keyword>
<dbReference type="AlphaFoldDB" id="A0A6M0JVZ3"/>
<dbReference type="InterPro" id="IPR012340">
    <property type="entry name" value="NA-bd_OB-fold"/>
</dbReference>
<name>A0A6M0JVZ3_9GAMM</name>
<sequence length="171" mass="18134">MSRSINKATLIGHLGADPEVRALPSGDAVANLSLATNETWTDKASGEARERTEWHRVVLFGRLAEIAAQYLHSGSRVYVEGKLRTRQYPAQDGGERSATEVVIDGGGTLLMLDGPADATAQPTRAPSSRGARQTRQHQATGSRGTAARGRERVGAQAVHAAAPIVNDAIPF</sequence>
<dbReference type="PANTHER" id="PTHR10302">
    <property type="entry name" value="SINGLE-STRANDED DNA-BINDING PROTEIN"/>
    <property type="match status" value="1"/>
</dbReference>
<feature type="region of interest" description="Disordered" evidence="4">
    <location>
        <begin position="114"/>
        <end position="154"/>
    </location>
</feature>
<dbReference type="Proteomes" id="UP000483379">
    <property type="component" value="Unassembled WGS sequence"/>
</dbReference>
<evidence type="ECO:0000256" key="3">
    <source>
        <dbReference type="RuleBase" id="RU000524"/>
    </source>
</evidence>
<organism evidence="5 6">
    <name type="scientific">Thiorhodococcus minor</name>
    <dbReference type="NCBI Taxonomy" id="57489"/>
    <lineage>
        <taxon>Bacteria</taxon>
        <taxon>Pseudomonadati</taxon>
        <taxon>Pseudomonadota</taxon>
        <taxon>Gammaproteobacteria</taxon>
        <taxon>Chromatiales</taxon>
        <taxon>Chromatiaceae</taxon>
        <taxon>Thiorhodococcus</taxon>
    </lineage>
</organism>
<dbReference type="NCBIfam" id="TIGR00621">
    <property type="entry name" value="ssb"/>
    <property type="match status" value="1"/>
</dbReference>
<evidence type="ECO:0000313" key="6">
    <source>
        <dbReference type="Proteomes" id="UP000483379"/>
    </source>
</evidence>
<reference evidence="5 6" key="1">
    <citation type="submission" date="2020-02" db="EMBL/GenBank/DDBJ databases">
        <title>Genome sequences of Thiorhodococcus mannitoliphagus and Thiorhodococcus minor, purple sulfur photosynthetic bacteria in the gammaproteobacterial family, Chromatiaceae.</title>
        <authorList>
            <person name="Aviles F.A."/>
            <person name="Meyer T.E."/>
            <person name="Kyndt J.A."/>
        </authorList>
    </citation>
    <scope>NUCLEOTIDE SEQUENCE [LARGE SCALE GENOMIC DNA]</scope>
    <source>
        <strain evidence="5 6">DSM 11518</strain>
    </source>
</reference>